<proteinExistence type="predicted"/>
<dbReference type="Proteomes" id="UP000075882">
    <property type="component" value="Unassembled WGS sequence"/>
</dbReference>
<organism evidence="1">
    <name type="scientific">Anopheles coluzzii</name>
    <name type="common">African malaria mosquito</name>
    <dbReference type="NCBI Taxonomy" id="1518534"/>
    <lineage>
        <taxon>Eukaryota</taxon>
        <taxon>Metazoa</taxon>
        <taxon>Ecdysozoa</taxon>
        <taxon>Arthropoda</taxon>
        <taxon>Hexapoda</taxon>
        <taxon>Insecta</taxon>
        <taxon>Pterygota</taxon>
        <taxon>Neoptera</taxon>
        <taxon>Endopterygota</taxon>
        <taxon>Diptera</taxon>
        <taxon>Nematocera</taxon>
        <taxon>Culicoidea</taxon>
        <taxon>Culicidae</taxon>
        <taxon>Anophelinae</taxon>
        <taxon>Anopheles</taxon>
    </lineage>
</organism>
<protein>
    <submittedName>
        <fullName evidence="1">Uncharacterized protein</fullName>
    </submittedName>
</protein>
<name>A0A8W7P1Q9_ANOCL</name>
<accession>A0A8W7P1Q9</accession>
<dbReference type="AlphaFoldDB" id="A0A8W7P1Q9"/>
<evidence type="ECO:0000313" key="1">
    <source>
        <dbReference type="EnsemblMetazoa" id="ACOM024300-PA.1"/>
    </source>
</evidence>
<sequence>MSLVDQTAGSNKGVHCNLKGTETSIGSQAFRHEIDPASACPAGSVNNDMINRHKLRHSLGTTANERTKCHSGEPSLTVAQRRLPPGIGAICCDEHSMAHRPALYIRLMACARWLLHISDGRTA</sequence>
<dbReference type="EnsemblMetazoa" id="ACOM024300-RA">
    <property type="protein sequence ID" value="ACOM024300-PA.1"/>
    <property type="gene ID" value="ACOM024300"/>
</dbReference>
<reference evidence="1" key="1">
    <citation type="submission" date="2022-08" db="UniProtKB">
        <authorList>
            <consortium name="EnsemblMetazoa"/>
        </authorList>
    </citation>
    <scope>IDENTIFICATION</scope>
</reference>